<keyword evidence="3" id="KW-1185">Reference proteome</keyword>
<sequence>MYTRGWRSSYRMLSFLDHIRCSSNVSQLHRQEINTVVRARRGYPGHQGLQLFSAYRSGMWSKKDNKVNVGAAEGSGPPPPPAPRFNFPIWARWILGSLLTFLLPFWKQKWAKWRRIEKEAEMVVGGVEIAAEVVEKVATATEKASEKVAANLSDDSKLKEAALLVERVSKETAKDARLTEDIIHKVEAIKKDATDLEKFVEPIVHKIMGKGHEGDEQAINVKGVKKED</sequence>
<gene>
    <name evidence="2" type="ORF">SLEP1_g43696</name>
</gene>
<evidence type="ECO:0000313" key="3">
    <source>
        <dbReference type="Proteomes" id="UP001054252"/>
    </source>
</evidence>
<dbReference type="PANTHER" id="PTHR33735:SF10">
    <property type="entry name" value="EXPRESSED PROTEIN"/>
    <property type="match status" value="1"/>
</dbReference>
<keyword evidence="1" id="KW-0812">Transmembrane</keyword>
<organism evidence="2 3">
    <name type="scientific">Rubroshorea leprosula</name>
    <dbReference type="NCBI Taxonomy" id="152421"/>
    <lineage>
        <taxon>Eukaryota</taxon>
        <taxon>Viridiplantae</taxon>
        <taxon>Streptophyta</taxon>
        <taxon>Embryophyta</taxon>
        <taxon>Tracheophyta</taxon>
        <taxon>Spermatophyta</taxon>
        <taxon>Magnoliopsida</taxon>
        <taxon>eudicotyledons</taxon>
        <taxon>Gunneridae</taxon>
        <taxon>Pentapetalae</taxon>
        <taxon>rosids</taxon>
        <taxon>malvids</taxon>
        <taxon>Malvales</taxon>
        <taxon>Dipterocarpaceae</taxon>
        <taxon>Rubroshorea</taxon>
    </lineage>
</organism>
<keyword evidence="1" id="KW-1133">Transmembrane helix</keyword>
<keyword evidence="1" id="KW-0472">Membrane</keyword>
<dbReference type="PANTHER" id="PTHR33735">
    <property type="entry name" value="EXPRESSED PROTEIN"/>
    <property type="match status" value="1"/>
</dbReference>
<reference evidence="2 3" key="1">
    <citation type="journal article" date="2021" name="Commun. Biol.">
        <title>The genome of Shorea leprosula (Dipterocarpaceae) highlights the ecological relevance of drought in aseasonal tropical rainforests.</title>
        <authorList>
            <person name="Ng K.K.S."/>
            <person name="Kobayashi M.J."/>
            <person name="Fawcett J.A."/>
            <person name="Hatakeyama M."/>
            <person name="Paape T."/>
            <person name="Ng C.H."/>
            <person name="Ang C.C."/>
            <person name="Tnah L.H."/>
            <person name="Lee C.T."/>
            <person name="Nishiyama T."/>
            <person name="Sese J."/>
            <person name="O'Brien M.J."/>
            <person name="Copetti D."/>
            <person name="Mohd Noor M.I."/>
            <person name="Ong R.C."/>
            <person name="Putra M."/>
            <person name="Sireger I.Z."/>
            <person name="Indrioko S."/>
            <person name="Kosugi Y."/>
            <person name="Izuno A."/>
            <person name="Isagi Y."/>
            <person name="Lee S.L."/>
            <person name="Shimizu K.K."/>
        </authorList>
    </citation>
    <scope>NUCLEOTIDE SEQUENCE [LARGE SCALE GENOMIC DNA]</scope>
    <source>
        <strain evidence="2">214</strain>
    </source>
</reference>
<dbReference type="AlphaFoldDB" id="A0AAV5LED5"/>
<comment type="caution">
    <text evidence="2">The sequence shown here is derived from an EMBL/GenBank/DDBJ whole genome shotgun (WGS) entry which is preliminary data.</text>
</comment>
<proteinExistence type="predicted"/>
<dbReference type="Proteomes" id="UP001054252">
    <property type="component" value="Unassembled WGS sequence"/>
</dbReference>
<dbReference type="EMBL" id="BPVZ01000110">
    <property type="protein sequence ID" value="GKV35433.1"/>
    <property type="molecule type" value="Genomic_DNA"/>
</dbReference>
<accession>A0AAV5LED5</accession>
<evidence type="ECO:0000256" key="1">
    <source>
        <dbReference type="SAM" id="Phobius"/>
    </source>
</evidence>
<evidence type="ECO:0000313" key="2">
    <source>
        <dbReference type="EMBL" id="GKV35433.1"/>
    </source>
</evidence>
<protein>
    <submittedName>
        <fullName evidence="2">Uncharacterized protein</fullName>
    </submittedName>
</protein>
<feature type="transmembrane region" description="Helical" evidence="1">
    <location>
        <begin position="87"/>
        <end position="106"/>
    </location>
</feature>
<name>A0AAV5LED5_9ROSI</name>